<feature type="compositionally biased region" description="Basic and acidic residues" evidence="1">
    <location>
        <begin position="429"/>
        <end position="446"/>
    </location>
</feature>
<evidence type="ECO:0000313" key="3">
    <source>
        <dbReference type="Proteomes" id="UP000000787"/>
    </source>
</evidence>
<reference evidence="2 3" key="1">
    <citation type="journal article" date="2011" name="Stand. Genomic Sci.">
        <title>Complete genome sequence of the filamentous gliding predatory bacterium Herpetosiphon aurantiacus type strain (114-95(T)).</title>
        <authorList>
            <person name="Kiss H."/>
            <person name="Nett M."/>
            <person name="Domin N."/>
            <person name="Martin K."/>
            <person name="Maresca J.A."/>
            <person name="Copeland A."/>
            <person name="Lapidus A."/>
            <person name="Lucas S."/>
            <person name="Berry K.W."/>
            <person name="Glavina Del Rio T."/>
            <person name="Dalin E."/>
            <person name="Tice H."/>
            <person name="Pitluck S."/>
            <person name="Richardson P."/>
            <person name="Bruce D."/>
            <person name="Goodwin L."/>
            <person name="Han C."/>
            <person name="Detter J.C."/>
            <person name="Schmutz J."/>
            <person name="Brettin T."/>
            <person name="Land M."/>
            <person name="Hauser L."/>
            <person name="Kyrpides N.C."/>
            <person name="Ivanova N."/>
            <person name="Goker M."/>
            <person name="Woyke T."/>
            <person name="Klenk H.P."/>
            <person name="Bryant D.A."/>
        </authorList>
    </citation>
    <scope>NUCLEOTIDE SEQUENCE [LARGE SCALE GENOMIC DNA]</scope>
    <source>
        <strain evidence="3">ATCC 23779 / DSM 785 / 114-95</strain>
    </source>
</reference>
<protein>
    <recommendedName>
        <fullName evidence="4">Terminase</fullName>
    </recommendedName>
</protein>
<name>A9AWQ1_HERA2</name>
<evidence type="ECO:0000256" key="1">
    <source>
        <dbReference type="SAM" id="MobiDB-lite"/>
    </source>
</evidence>
<dbReference type="Gene3D" id="3.40.50.300">
    <property type="entry name" value="P-loop containing nucleotide triphosphate hydrolases"/>
    <property type="match status" value="1"/>
</dbReference>
<dbReference type="Gene3D" id="3.30.420.240">
    <property type="match status" value="1"/>
</dbReference>
<dbReference type="InterPro" id="IPR027417">
    <property type="entry name" value="P-loop_NTPase"/>
</dbReference>
<evidence type="ECO:0000313" key="2">
    <source>
        <dbReference type="EMBL" id="ABX03302.1"/>
    </source>
</evidence>
<evidence type="ECO:0008006" key="4">
    <source>
        <dbReference type="Google" id="ProtNLM"/>
    </source>
</evidence>
<dbReference type="STRING" id="316274.Haur_0654"/>
<dbReference type="Proteomes" id="UP000000787">
    <property type="component" value="Chromosome"/>
</dbReference>
<dbReference type="HOGENOM" id="CLU_027398_1_0_0"/>
<dbReference type="EMBL" id="CP000875">
    <property type="protein sequence ID" value="ABX03302.1"/>
    <property type="molecule type" value="Genomic_DNA"/>
</dbReference>
<organism evidence="2 3">
    <name type="scientific">Herpetosiphon aurantiacus (strain ATCC 23779 / DSM 785 / 114-95)</name>
    <dbReference type="NCBI Taxonomy" id="316274"/>
    <lineage>
        <taxon>Bacteria</taxon>
        <taxon>Bacillati</taxon>
        <taxon>Chloroflexota</taxon>
        <taxon>Chloroflexia</taxon>
        <taxon>Herpetosiphonales</taxon>
        <taxon>Herpetosiphonaceae</taxon>
        <taxon>Herpetosiphon</taxon>
    </lineage>
</organism>
<proteinExistence type="predicted"/>
<dbReference type="BioCyc" id="HAUR316274:GHYA-665-MONOMER"/>
<keyword evidence="3" id="KW-1185">Reference proteome</keyword>
<dbReference type="eggNOG" id="COG0507">
    <property type="taxonomic scope" value="Bacteria"/>
</dbReference>
<accession>A9AWQ1</accession>
<sequence>MLPYAHDPVAYAREVLGEVWWTKQELIARSLLTPPYRTLVKACHKVGKTHLGGGLVNWWYDSFDPGLVLTTAPTDRQVRDLLWKEVRMQRRGRAGFTGPKSPRLESTPDHFAHGFTAKDGDSFQGHHSPHTLFIFDEAVGVASVFWETAESMFNEGGAWLAIFNPTDTSSQAYAEELSGGWHVISMSVLEHPNILAELQGLPPPFPSAIRLSRVDTLLKKWCRALSPEEPKRATDIHWRDAWYRPGPIAEARLLGRWPSQATNNVWSDGAFQVAESLLLPASDEPCELGCDVARYGDDFTEIHVRRGGHSLYHEAANGWSTVETAGRLKQLANEYGRRCGVDGRAVAVKIDDDGIGGGVVDLADGYTFLGVSGARTAYDPEKYPNRRSELWFSVAERAMEQRLSFVALDAETRRELRRQAMAPTWKQDSQGRRVVEPKADTKKRIKRSPDGMDAVNLAYAPAPIVSFGPSLW</sequence>
<feature type="region of interest" description="Disordered" evidence="1">
    <location>
        <begin position="426"/>
        <end position="446"/>
    </location>
</feature>
<gene>
    <name evidence="2" type="ordered locus">Haur_0654</name>
</gene>
<dbReference type="InParanoid" id="A9AWQ1"/>
<dbReference type="AlphaFoldDB" id="A9AWQ1"/>
<dbReference type="KEGG" id="hau:Haur_0654"/>